<dbReference type="OrthoDB" id="5522567at2"/>
<sequence>MTIQKRIMRVQELLGLAHENAQSPEDKELLLTAIEALWFIWRNGQLHEFEEYYEDEGTNAPERIIAAFDTLEEAQAWLKARPIPPDMAHVLIANEYHIIMSSADRQKRYLPPSPTLAYHIAEMTRDGLPPAVAHFATREEAWDWFKAQTAPPLQSVLQIGGEHYLAVYYRNIQHRALFPFSVADRLKKTPPSAP</sequence>
<gene>
    <name evidence="1" type="ORF">BON30_42315</name>
</gene>
<proteinExistence type="predicted"/>
<dbReference type="RefSeq" id="WP_071904270.1">
    <property type="nucleotide sequence ID" value="NZ_MPIN01000017.1"/>
</dbReference>
<name>A0A1L9AXR8_9BACT</name>
<dbReference type="EMBL" id="MPIN01000017">
    <property type="protein sequence ID" value="OJH34789.1"/>
    <property type="molecule type" value="Genomic_DNA"/>
</dbReference>
<reference evidence="1 2" key="2">
    <citation type="submission" date="2016-12" db="EMBL/GenBank/DDBJ databases">
        <title>Draft Genome Sequence of Cystobacter ferrugineus Strain Cbfe23.</title>
        <authorList>
            <person name="Akbar S."/>
            <person name="Dowd S.E."/>
            <person name="Stevens D.C."/>
        </authorList>
    </citation>
    <scope>NUCLEOTIDE SEQUENCE [LARGE SCALE GENOMIC DNA]</scope>
    <source>
        <strain evidence="1 2">Cbfe23</strain>
    </source>
</reference>
<accession>A0A1L9AXR8</accession>
<evidence type="ECO:0000313" key="1">
    <source>
        <dbReference type="EMBL" id="OJH34789.1"/>
    </source>
</evidence>
<reference evidence="2" key="1">
    <citation type="submission" date="2016-11" db="EMBL/GenBank/DDBJ databases">
        <authorList>
            <person name="Shukria A."/>
            <person name="Stevens D.C."/>
        </authorList>
    </citation>
    <scope>NUCLEOTIDE SEQUENCE [LARGE SCALE GENOMIC DNA]</scope>
    <source>
        <strain evidence="2">Cbfe23</strain>
    </source>
</reference>
<comment type="caution">
    <text evidence="1">The sequence shown here is derived from an EMBL/GenBank/DDBJ whole genome shotgun (WGS) entry which is preliminary data.</text>
</comment>
<evidence type="ECO:0000313" key="2">
    <source>
        <dbReference type="Proteomes" id="UP000182229"/>
    </source>
</evidence>
<dbReference type="Proteomes" id="UP000182229">
    <property type="component" value="Unassembled WGS sequence"/>
</dbReference>
<evidence type="ECO:0008006" key="3">
    <source>
        <dbReference type="Google" id="ProtNLM"/>
    </source>
</evidence>
<organism evidence="1 2">
    <name type="scientific">Cystobacter ferrugineus</name>
    <dbReference type="NCBI Taxonomy" id="83449"/>
    <lineage>
        <taxon>Bacteria</taxon>
        <taxon>Pseudomonadati</taxon>
        <taxon>Myxococcota</taxon>
        <taxon>Myxococcia</taxon>
        <taxon>Myxococcales</taxon>
        <taxon>Cystobacterineae</taxon>
        <taxon>Archangiaceae</taxon>
        <taxon>Cystobacter</taxon>
    </lineage>
</organism>
<protein>
    <recommendedName>
        <fullName evidence="3">Head protein</fullName>
    </recommendedName>
</protein>
<keyword evidence="2" id="KW-1185">Reference proteome</keyword>
<dbReference type="AlphaFoldDB" id="A0A1L9AXR8"/>